<evidence type="ECO:0000313" key="2">
    <source>
        <dbReference type="EMBL" id="HDD44389.1"/>
    </source>
</evidence>
<dbReference type="GO" id="GO:0016810">
    <property type="term" value="F:hydrolase activity, acting on carbon-nitrogen (but not peptide) bonds"/>
    <property type="evidence" value="ECO:0007669"/>
    <property type="project" value="InterPro"/>
</dbReference>
<accession>A0A7C0Y5V0</accession>
<dbReference type="AlphaFoldDB" id="A0A7C0Y5V0"/>
<name>A0A7C0Y5V0_DESA2</name>
<dbReference type="Proteomes" id="UP000886289">
    <property type="component" value="Unassembled WGS sequence"/>
</dbReference>
<gene>
    <name evidence="2" type="ORF">ENG63_05975</name>
</gene>
<dbReference type="SUPFAM" id="SSF88713">
    <property type="entry name" value="Glycoside hydrolase/deacetylase"/>
    <property type="match status" value="1"/>
</dbReference>
<sequence length="258" mass="30146">MIAITVDCEQWNMPALRGKDVTENNNTEFSKKGNEILLKILKAFNIKATFFITGFFAKREKKQVKYIASEGHEIASHGYLHNYRINPNIDLKKDILKSKEILEEITGLKIVGFRAPQLQFSFKLLKVLAELGFNYDSSLHPAWLPGFYNNIKYPLSPYKPFNLGIKEIPIGVVPHLRLPIGWLWLRNIGHWWTSIGIKLLLKKNIPAVIYVHSWEFTKIKSKYVPFYLIRNTGEKFCLEFIKLLERFKHYDFITLSEI</sequence>
<dbReference type="Pfam" id="PF11959">
    <property type="entry name" value="DUF3473"/>
    <property type="match status" value="1"/>
</dbReference>
<dbReference type="PANTHER" id="PTHR47561">
    <property type="entry name" value="POLYSACCHARIDE DEACETYLASE FAMILY PROTEIN (AFU_ORTHOLOGUE AFUA_6G05030)"/>
    <property type="match status" value="1"/>
</dbReference>
<dbReference type="InterPro" id="IPR022560">
    <property type="entry name" value="DUF3473"/>
</dbReference>
<proteinExistence type="predicted"/>
<comment type="caution">
    <text evidence="2">The sequence shown here is derived from an EMBL/GenBank/DDBJ whole genome shotgun (WGS) entry which is preliminary data.</text>
</comment>
<dbReference type="InterPro" id="IPR045235">
    <property type="entry name" value="PuuE_HpPgdA-like"/>
</dbReference>
<dbReference type="GO" id="GO:0005975">
    <property type="term" value="P:carbohydrate metabolic process"/>
    <property type="evidence" value="ECO:0007669"/>
    <property type="project" value="InterPro"/>
</dbReference>
<dbReference type="EMBL" id="DRBS01000232">
    <property type="protein sequence ID" value="HDD44389.1"/>
    <property type="molecule type" value="Genomic_DNA"/>
</dbReference>
<protein>
    <submittedName>
        <fullName evidence="2">DUF3473 domain-containing protein</fullName>
    </submittedName>
</protein>
<organism evidence="2">
    <name type="scientific">Desulfofervidus auxilii</name>
    <dbReference type="NCBI Taxonomy" id="1621989"/>
    <lineage>
        <taxon>Bacteria</taxon>
        <taxon>Pseudomonadati</taxon>
        <taxon>Thermodesulfobacteriota</taxon>
        <taxon>Candidatus Desulfofervidia</taxon>
        <taxon>Candidatus Desulfofervidales</taxon>
        <taxon>Candidatus Desulfofervidaceae</taxon>
        <taxon>Candidatus Desulfofervidus</taxon>
    </lineage>
</organism>
<dbReference type="Pfam" id="PF01522">
    <property type="entry name" value="Polysacc_deac_1"/>
    <property type="match status" value="1"/>
</dbReference>
<evidence type="ECO:0000259" key="1">
    <source>
        <dbReference type="PROSITE" id="PS51677"/>
    </source>
</evidence>
<reference evidence="2" key="1">
    <citation type="journal article" date="2020" name="mSystems">
        <title>Genome- and Community-Level Interaction Insights into Carbon Utilization and Element Cycling Functions of Hydrothermarchaeota in Hydrothermal Sediment.</title>
        <authorList>
            <person name="Zhou Z."/>
            <person name="Liu Y."/>
            <person name="Xu W."/>
            <person name="Pan J."/>
            <person name="Luo Z.H."/>
            <person name="Li M."/>
        </authorList>
    </citation>
    <scope>NUCLEOTIDE SEQUENCE [LARGE SCALE GENOMIC DNA]</scope>
    <source>
        <strain evidence="2">HyVt-233</strain>
    </source>
</reference>
<dbReference type="InterPro" id="IPR002509">
    <property type="entry name" value="NODB_dom"/>
</dbReference>
<feature type="domain" description="NodB homology" evidence="1">
    <location>
        <begin position="19"/>
        <end position="258"/>
    </location>
</feature>
<dbReference type="CDD" id="cd10941">
    <property type="entry name" value="CE4_PuuE_HpPgdA_like_2"/>
    <property type="match status" value="1"/>
</dbReference>
<dbReference type="InterPro" id="IPR011330">
    <property type="entry name" value="Glyco_hydro/deAcase_b/a-brl"/>
</dbReference>
<dbReference type="PROSITE" id="PS51677">
    <property type="entry name" value="NODB"/>
    <property type="match status" value="1"/>
</dbReference>
<dbReference type="Gene3D" id="3.20.20.370">
    <property type="entry name" value="Glycoside hydrolase/deacetylase"/>
    <property type="match status" value="1"/>
</dbReference>
<dbReference type="PANTHER" id="PTHR47561:SF1">
    <property type="entry name" value="POLYSACCHARIDE DEACETYLASE FAMILY PROTEIN (AFU_ORTHOLOGUE AFUA_6G05030)"/>
    <property type="match status" value="1"/>
</dbReference>